<dbReference type="InterPro" id="IPR017441">
    <property type="entry name" value="Protein_kinase_ATP_BS"/>
</dbReference>
<dbReference type="PROSITE" id="PS00107">
    <property type="entry name" value="PROTEIN_KINASE_ATP"/>
    <property type="match status" value="1"/>
</dbReference>
<dbReference type="GO" id="GO:0004672">
    <property type="term" value="F:protein kinase activity"/>
    <property type="evidence" value="ECO:0007669"/>
    <property type="project" value="InterPro"/>
</dbReference>
<dbReference type="PANTHER" id="PTHR45832">
    <property type="entry name" value="SERINE/THREONINE-PROTEIN KINASE SAMKA-RELATED-RELATED"/>
    <property type="match status" value="1"/>
</dbReference>
<dbReference type="GO" id="GO:0005975">
    <property type="term" value="P:carbohydrate metabolic process"/>
    <property type="evidence" value="ECO:0007669"/>
    <property type="project" value="InterPro"/>
</dbReference>
<dbReference type="CDD" id="cd00413">
    <property type="entry name" value="Glyco_hydrolase_16"/>
    <property type="match status" value="1"/>
</dbReference>
<evidence type="ECO:0008006" key="10">
    <source>
        <dbReference type="Google" id="ProtNLM"/>
    </source>
</evidence>
<dbReference type="Gene3D" id="1.10.510.10">
    <property type="entry name" value="Transferase(Phosphotransferase) domain 1"/>
    <property type="match status" value="1"/>
</dbReference>
<keyword evidence="9" id="KW-1185">Reference proteome</keyword>
<dbReference type="PROSITE" id="PS00108">
    <property type="entry name" value="PROTEIN_KINASE_ST"/>
    <property type="match status" value="1"/>
</dbReference>
<dbReference type="InterPro" id="IPR013320">
    <property type="entry name" value="ConA-like_dom_sf"/>
</dbReference>
<dbReference type="Proteomes" id="UP000533598">
    <property type="component" value="Unassembled WGS sequence"/>
</dbReference>
<dbReference type="InterPro" id="IPR008271">
    <property type="entry name" value="Ser/Thr_kinase_AS"/>
</dbReference>
<protein>
    <recommendedName>
        <fullName evidence="10">Non-specific serine/threonine protein kinase</fullName>
    </recommendedName>
</protein>
<dbReference type="Pfam" id="PF00069">
    <property type="entry name" value="Pkinase"/>
    <property type="match status" value="1"/>
</dbReference>
<feature type="binding site" evidence="4">
    <location>
        <position position="40"/>
    </location>
    <ligand>
        <name>ATP</name>
        <dbReference type="ChEBI" id="CHEBI:30616"/>
    </ligand>
</feature>
<feature type="domain" description="Protein kinase" evidence="6">
    <location>
        <begin position="11"/>
        <end position="260"/>
    </location>
</feature>
<evidence type="ECO:0000256" key="2">
    <source>
        <dbReference type="ARBA" id="ARBA00022741"/>
    </source>
</evidence>
<dbReference type="CDD" id="cd14014">
    <property type="entry name" value="STKc_PknB_like"/>
    <property type="match status" value="1"/>
</dbReference>
<evidence type="ECO:0000256" key="4">
    <source>
        <dbReference type="PROSITE-ProRule" id="PRU10141"/>
    </source>
</evidence>
<dbReference type="SMART" id="SM00220">
    <property type="entry name" value="S_TKc"/>
    <property type="match status" value="1"/>
</dbReference>
<dbReference type="Gene3D" id="2.60.120.200">
    <property type="match status" value="1"/>
</dbReference>
<proteinExistence type="inferred from homology"/>
<keyword evidence="5" id="KW-0812">Transmembrane</keyword>
<feature type="domain" description="GH16" evidence="7">
    <location>
        <begin position="304"/>
        <end position="530"/>
    </location>
</feature>
<keyword evidence="5" id="KW-1133">Transmembrane helix</keyword>
<name>A0A7W7FXG9_9PSEU</name>
<dbReference type="PROSITE" id="PS51762">
    <property type="entry name" value="GH16_2"/>
    <property type="match status" value="1"/>
</dbReference>
<dbReference type="InterPro" id="IPR000757">
    <property type="entry name" value="Beta-glucanase-like"/>
</dbReference>
<dbReference type="PROSITE" id="PS50011">
    <property type="entry name" value="PROTEIN_KINASE_DOM"/>
    <property type="match status" value="1"/>
</dbReference>
<evidence type="ECO:0000259" key="7">
    <source>
        <dbReference type="PROSITE" id="PS51762"/>
    </source>
</evidence>
<dbReference type="RefSeq" id="WP_312988650.1">
    <property type="nucleotide sequence ID" value="NZ_BAAAUI010000060.1"/>
</dbReference>
<evidence type="ECO:0000256" key="1">
    <source>
        <dbReference type="ARBA" id="ARBA00008874"/>
    </source>
</evidence>
<reference evidence="8 9" key="1">
    <citation type="submission" date="2020-08" db="EMBL/GenBank/DDBJ databases">
        <title>Sequencing the genomes of 1000 actinobacteria strains.</title>
        <authorList>
            <person name="Klenk H.-P."/>
        </authorList>
    </citation>
    <scope>NUCLEOTIDE SEQUENCE [LARGE SCALE GENOMIC DNA]</scope>
    <source>
        <strain evidence="8 9">DSM 44230</strain>
    </source>
</reference>
<dbReference type="SUPFAM" id="SSF49899">
    <property type="entry name" value="Concanavalin A-like lectins/glucanases"/>
    <property type="match status" value="1"/>
</dbReference>
<organism evidence="8 9">
    <name type="scientific">Crossiella cryophila</name>
    <dbReference type="NCBI Taxonomy" id="43355"/>
    <lineage>
        <taxon>Bacteria</taxon>
        <taxon>Bacillati</taxon>
        <taxon>Actinomycetota</taxon>
        <taxon>Actinomycetes</taxon>
        <taxon>Pseudonocardiales</taxon>
        <taxon>Pseudonocardiaceae</taxon>
        <taxon>Crossiella</taxon>
    </lineage>
</organism>
<dbReference type="PANTHER" id="PTHR45832:SF22">
    <property type="entry name" value="SERINE_THREONINE-PROTEIN KINASE SAMKA-RELATED"/>
    <property type="match status" value="1"/>
</dbReference>
<dbReference type="InterPro" id="IPR000719">
    <property type="entry name" value="Prot_kinase_dom"/>
</dbReference>
<sequence>MHRGQVIAQRYQLTDQIGSGGMGIVWRATDLELGRVVALKRSQTGDHGQIRREARIGAGLHHPHVVTVFDVALDGEDRWLVMEYLPSRSLAAVVAEDGPLDPVTAARIGAQLAGALAVMHRHGMVHRDVKPANVLLTEDGTAKLTDLGISRWSEVTRTNSEQVGGTVGYLAPEVANGAEALAPSDVFSLGATLFAVVEGIGPWGGDELGPYAQLRRAAAGDLQPARRSGPLAPVLAELLQTAPGERPSAARSQELCAAVVTSADTGEHVVAAAPPTGRKRARRRPLLLAALALVLVAAVVVVATQWSGFFPAPGSLANTAAERYGWGNPRQRAEFSAGVDEGWQVADGRLGREDKGRRMKERVSVRDDALVITGLPNGDTGYLRGGPGLPRGRWEARVRVPKGCACYRAILTLWPADSRSTVGEEIVFMENKNDANRQHVYFFLAPPGGKGRLGGERDVDLTEWNHFAVEWSESGVFGYLNGEQWFQQEDPDNLTRSAMAPTIKLDFDPIAAPAHTEASMEIDWIREYGR</sequence>
<accession>A0A7W7FXG9</accession>
<gene>
    <name evidence="8" type="ORF">HNR67_006751</name>
</gene>
<keyword evidence="2 4" id="KW-0547">Nucleotide-binding</keyword>
<evidence type="ECO:0000313" key="8">
    <source>
        <dbReference type="EMBL" id="MBB4680633.1"/>
    </source>
</evidence>
<comment type="similarity">
    <text evidence="1">Belongs to the protein kinase superfamily. STE Ser/Thr protein kinase family. STE20 subfamily.</text>
</comment>
<keyword evidence="3 4" id="KW-0067">ATP-binding</keyword>
<feature type="transmembrane region" description="Helical" evidence="5">
    <location>
        <begin position="286"/>
        <end position="306"/>
    </location>
</feature>
<evidence type="ECO:0000256" key="3">
    <source>
        <dbReference type="ARBA" id="ARBA00022840"/>
    </source>
</evidence>
<evidence type="ECO:0000259" key="6">
    <source>
        <dbReference type="PROSITE" id="PS50011"/>
    </source>
</evidence>
<dbReference type="AlphaFoldDB" id="A0A7W7FXG9"/>
<dbReference type="GO" id="GO:0005524">
    <property type="term" value="F:ATP binding"/>
    <property type="evidence" value="ECO:0007669"/>
    <property type="project" value="UniProtKB-UniRule"/>
</dbReference>
<keyword evidence="5" id="KW-0472">Membrane</keyword>
<evidence type="ECO:0000256" key="5">
    <source>
        <dbReference type="SAM" id="Phobius"/>
    </source>
</evidence>
<evidence type="ECO:0000313" key="9">
    <source>
        <dbReference type="Proteomes" id="UP000533598"/>
    </source>
</evidence>
<dbReference type="EMBL" id="JACHMH010000001">
    <property type="protein sequence ID" value="MBB4680633.1"/>
    <property type="molecule type" value="Genomic_DNA"/>
</dbReference>
<comment type="caution">
    <text evidence="8">The sequence shown here is derived from an EMBL/GenBank/DDBJ whole genome shotgun (WGS) entry which is preliminary data.</text>
</comment>
<dbReference type="InterPro" id="IPR051931">
    <property type="entry name" value="PAK3-like"/>
</dbReference>
<dbReference type="SUPFAM" id="SSF56112">
    <property type="entry name" value="Protein kinase-like (PK-like)"/>
    <property type="match status" value="1"/>
</dbReference>
<dbReference type="GO" id="GO:0004553">
    <property type="term" value="F:hydrolase activity, hydrolyzing O-glycosyl compounds"/>
    <property type="evidence" value="ECO:0007669"/>
    <property type="project" value="InterPro"/>
</dbReference>
<dbReference type="InterPro" id="IPR011009">
    <property type="entry name" value="Kinase-like_dom_sf"/>
</dbReference>